<dbReference type="Pfam" id="PF13730">
    <property type="entry name" value="HTH_36"/>
    <property type="match status" value="1"/>
</dbReference>
<comment type="caution">
    <text evidence="1">The sequence shown here is derived from an EMBL/GenBank/DDBJ whole genome shotgun (WGS) entry which is preliminary data.</text>
</comment>
<organism evidence="1 2">
    <name type="scientific">Neorhizobium lilium</name>
    <dbReference type="NCBI Taxonomy" id="2503024"/>
    <lineage>
        <taxon>Bacteria</taxon>
        <taxon>Pseudomonadati</taxon>
        <taxon>Pseudomonadota</taxon>
        <taxon>Alphaproteobacteria</taxon>
        <taxon>Hyphomicrobiales</taxon>
        <taxon>Rhizobiaceae</taxon>
        <taxon>Rhizobium/Agrobacterium group</taxon>
        <taxon>Neorhizobium</taxon>
    </lineage>
</organism>
<keyword evidence="2" id="KW-1185">Reference proteome</keyword>
<dbReference type="RefSeq" id="WP_128445820.1">
    <property type="nucleotide sequence ID" value="NZ_SBIP01000008.1"/>
</dbReference>
<protein>
    <recommendedName>
        <fullName evidence="3">Helix-turn-helix domain-containing protein</fullName>
    </recommendedName>
</protein>
<evidence type="ECO:0008006" key="3">
    <source>
        <dbReference type="Google" id="ProtNLM"/>
    </source>
</evidence>
<proteinExistence type="predicted"/>
<sequence length="262" mass="29251">MTAELSEKEVQSFTSWKLDILDAISCDPSLQDVDARVAFRLMQHINARTRDANPSIERLAAQLGCHRDTVRRSLDRMSDPTGSCLWLFRQRGSRTETYRYSFIADRWSSVIDGKIDREDRAREASNERRLSRLEVAPKQPREMAAVQSRDVAALQSYEVAGVQPKHLPENYLKITPSDSCSDDGEILHSYSSDQISDESNMPLPKPGSAIEADAMIDAICEGLPVNTSTRDLLLRFLNKGILTPNMAINLTAPAKEARGEAA</sequence>
<reference evidence="1 2" key="1">
    <citation type="submission" date="2019-01" db="EMBL/GenBank/DDBJ databases">
        <title>The draft genome of Rhizobium sp. 24NR.</title>
        <authorList>
            <person name="Liu L."/>
            <person name="Liang L."/>
            <person name="Shi S."/>
            <person name="Xu L."/>
            <person name="Wang X."/>
            <person name="Li L."/>
            <person name="Zhang X."/>
        </authorList>
    </citation>
    <scope>NUCLEOTIDE SEQUENCE [LARGE SCALE GENOMIC DNA]</scope>
    <source>
        <strain evidence="1 2">24NR</strain>
    </source>
</reference>
<dbReference type="EMBL" id="SBIP01000008">
    <property type="protein sequence ID" value="RWX74450.1"/>
    <property type="molecule type" value="Genomic_DNA"/>
</dbReference>
<dbReference type="OrthoDB" id="8404389at2"/>
<dbReference type="Proteomes" id="UP000287687">
    <property type="component" value="Unassembled WGS sequence"/>
</dbReference>
<accession>A0A3S3RFP5</accession>
<evidence type="ECO:0000313" key="1">
    <source>
        <dbReference type="EMBL" id="RWX74450.1"/>
    </source>
</evidence>
<evidence type="ECO:0000313" key="2">
    <source>
        <dbReference type="Proteomes" id="UP000287687"/>
    </source>
</evidence>
<gene>
    <name evidence="1" type="ORF">EPK99_25025</name>
</gene>
<dbReference type="AlphaFoldDB" id="A0A3S3RFP5"/>
<name>A0A3S3RFP5_9HYPH</name>